<feature type="region of interest" description="Disordered" evidence="1">
    <location>
        <begin position="1"/>
        <end position="101"/>
    </location>
</feature>
<sequence>MPSHSTISSSSSSCTTAVFKVPRLPQRKMTSSSGGSSGTESSAPVFKVPRGIPIRQKKTVSSETKSISVFKVPRLPKNSSKATPSTSADKGSNGSIKKDKRMCSRYIQKKAIEKFIKNFHFSKHELELPSARFTKKVQFPVHNEIQALRA</sequence>
<proteinExistence type="predicted"/>
<name>A0A1I7ULY9_9PELO</name>
<dbReference type="WBParaSite" id="Csp11.Scaffold630.g17293.t1">
    <property type="protein sequence ID" value="Csp11.Scaffold630.g17293.t1"/>
    <property type="gene ID" value="Csp11.Scaffold630.g17293"/>
</dbReference>
<feature type="compositionally biased region" description="Polar residues" evidence="1">
    <location>
        <begin position="77"/>
        <end position="95"/>
    </location>
</feature>
<evidence type="ECO:0000256" key="1">
    <source>
        <dbReference type="SAM" id="MobiDB-lite"/>
    </source>
</evidence>
<evidence type="ECO:0000313" key="2">
    <source>
        <dbReference type="Proteomes" id="UP000095282"/>
    </source>
</evidence>
<organism evidence="2 3">
    <name type="scientific">Caenorhabditis tropicalis</name>
    <dbReference type="NCBI Taxonomy" id="1561998"/>
    <lineage>
        <taxon>Eukaryota</taxon>
        <taxon>Metazoa</taxon>
        <taxon>Ecdysozoa</taxon>
        <taxon>Nematoda</taxon>
        <taxon>Chromadorea</taxon>
        <taxon>Rhabditida</taxon>
        <taxon>Rhabditina</taxon>
        <taxon>Rhabditomorpha</taxon>
        <taxon>Rhabditoidea</taxon>
        <taxon>Rhabditidae</taxon>
        <taxon>Peloderinae</taxon>
        <taxon>Caenorhabditis</taxon>
    </lineage>
</organism>
<evidence type="ECO:0000313" key="3">
    <source>
        <dbReference type="WBParaSite" id="Csp11.Scaffold630.g17293.t1"/>
    </source>
</evidence>
<feature type="compositionally biased region" description="Low complexity" evidence="1">
    <location>
        <begin position="1"/>
        <end position="16"/>
    </location>
</feature>
<accession>A0A1I7ULY9</accession>
<protein>
    <submittedName>
        <fullName evidence="3">Histone domain-containing protein</fullName>
    </submittedName>
</protein>
<keyword evidence="2" id="KW-1185">Reference proteome</keyword>
<feature type="compositionally biased region" description="Low complexity" evidence="1">
    <location>
        <begin position="30"/>
        <end position="42"/>
    </location>
</feature>
<reference evidence="3" key="1">
    <citation type="submission" date="2016-11" db="UniProtKB">
        <authorList>
            <consortium name="WormBaseParasite"/>
        </authorList>
    </citation>
    <scope>IDENTIFICATION</scope>
</reference>
<dbReference type="Proteomes" id="UP000095282">
    <property type="component" value="Unplaced"/>
</dbReference>
<dbReference type="AlphaFoldDB" id="A0A1I7ULY9"/>